<evidence type="ECO:0000313" key="2">
    <source>
        <dbReference type="Proteomes" id="UP000489600"/>
    </source>
</evidence>
<dbReference type="AlphaFoldDB" id="A0A565CEY8"/>
<keyword evidence="2" id="KW-1185">Reference proteome</keyword>
<dbReference type="OrthoDB" id="1086515at2759"/>
<sequence>MGALTSWHSDHMLSGKPAVLKTQTIGLLSGTKFFSCAGDIRDGDCHIYKLLDDAILEEITLTKTKLGEIEGRLFELLTTVKEGSGDGQPLQGT</sequence>
<name>A0A565CEY8_9BRAS</name>
<comment type="caution">
    <text evidence="1">The sequence shown here is derived from an EMBL/GenBank/DDBJ whole genome shotgun (WGS) entry which is preliminary data.</text>
</comment>
<accession>A0A565CEY8</accession>
<organism evidence="1 2">
    <name type="scientific">Arabis nemorensis</name>
    <dbReference type="NCBI Taxonomy" id="586526"/>
    <lineage>
        <taxon>Eukaryota</taxon>
        <taxon>Viridiplantae</taxon>
        <taxon>Streptophyta</taxon>
        <taxon>Embryophyta</taxon>
        <taxon>Tracheophyta</taxon>
        <taxon>Spermatophyta</taxon>
        <taxon>Magnoliopsida</taxon>
        <taxon>eudicotyledons</taxon>
        <taxon>Gunneridae</taxon>
        <taxon>Pentapetalae</taxon>
        <taxon>rosids</taxon>
        <taxon>malvids</taxon>
        <taxon>Brassicales</taxon>
        <taxon>Brassicaceae</taxon>
        <taxon>Arabideae</taxon>
        <taxon>Arabis</taxon>
    </lineage>
</organism>
<protein>
    <submittedName>
        <fullName evidence="1">Uncharacterized protein</fullName>
    </submittedName>
</protein>
<dbReference type="EMBL" id="CABITT030000007">
    <property type="protein sequence ID" value="VVB12081.1"/>
    <property type="molecule type" value="Genomic_DNA"/>
</dbReference>
<dbReference type="Proteomes" id="UP000489600">
    <property type="component" value="Unassembled WGS sequence"/>
</dbReference>
<gene>
    <name evidence="1" type="ORF">ANE_LOCUS22525</name>
</gene>
<evidence type="ECO:0000313" key="1">
    <source>
        <dbReference type="EMBL" id="VVB12081.1"/>
    </source>
</evidence>
<proteinExistence type="predicted"/>
<reference evidence="1" key="1">
    <citation type="submission" date="2019-07" db="EMBL/GenBank/DDBJ databases">
        <authorList>
            <person name="Dittberner H."/>
        </authorList>
    </citation>
    <scope>NUCLEOTIDE SEQUENCE [LARGE SCALE GENOMIC DNA]</scope>
</reference>